<evidence type="ECO:0000313" key="2">
    <source>
        <dbReference type="Proteomes" id="UP000012040"/>
    </source>
</evidence>
<dbReference type="OrthoDB" id="9856247at2"/>
<proteinExistence type="predicted"/>
<dbReference type="EMBL" id="CP003537">
    <property type="protein sequence ID" value="AGH95495.1"/>
    <property type="molecule type" value="Genomic_DNA"/>
</dbReference>
<keyword evidence="2" id="KW-1185">Reference proteome</keyword>
<dbReference type="STRING" id="1184267.A11Q_1279"/>
<sequence length="250" mass="27423">MLLNKLINKKYSKTLPITAMGIILLLQFQNCGQSFQGEENFSSLSGASAIDQIHSDYMHGTEVEREQEKAIELSKSLMDRLTLHSFFVDIFGPNAANLTTMKRIKNEKAIFGGPCSIYDNFKSTRAGNKVDADAIACANSDTANNLAAPIQPSANVLQQALVNNICAESVANATTYKYIASQLKENQNVAVAANTPDNVAKLFSLFYRNKPLPELRLIESLQMLVGFPATDNGWKAAILTTCVSNHWQSL</sequence>
<dbReference type="PATRIC" id="fig|1184267.3.peg.1297"/>
<dbReference type="KEGG" id="bex:A11Q_1279"/>
<dbReference type="RefSeq" id="WP_015469985.1">
    <property type="nucleotide sequence ID" value="NC_020813.1"/>
</dbReference>
<dbReference type="AlphaFoldDB" id="M4VAL9"/>
<accession>M4VAL9</accession>
<organism evidence="1 2">
    <name type="scientific">Pseudobdellovibrio exovorus JSS</name>
    <dbReference type="NCBI Taxonomy" id="1184267"/>
    <lineage>
        <taxon>Bacteria</taxon>
        <taxon>Pseudomonadati</taxon>
        <taxon>Bdellovibrionota</taxon>
        <taxon>Bdellovibrionia</taxon>
        <taxon>Bdellovibrionales</taxon>
        <taxon>Pseudobdellovibrionaceae</taxon>
        <taxon>Pseudobdellovibrio</taxon>
    </lineage>
</organism>
<dbReference type="Proteomes" id="UP000012040">
    <property type="component" value="Chromosome"/>
</dbReference>
<protein>
    <submittedName>
        <fullName evidence="1">Uncharacterized protein</fullName>
    </submittedName>
</protein>
<dbReference type="eggNOG" id="ENOG502ZMIU">
    <property type="taxonomic scope" value="Bacteria"/>
</dbReference>
<evidence type="ECO:0000313" key="1">
    <source>
        <dbReference type="EMBL" id="AGH95495.1"/>
    </source>
</evidence>
<name>M4VAL9_9BACT</name>
<gene>
    <name evidence="1" type="ORF">A11Q_1279</name>
</gene>
<dbReference type="HOGENOM" id="CLU_1109718_0_0_7"/>
<reference evidence="1 2" key="1">
    <citation type="journal article" date="2013" name="ISME J.">
        <title>By their genes ye shall know them: genomic signatures of predatory bacteria.</title>
        <authorList>
            <person name="Pasternak Z."/>
            <person name="Pietrokovski S."/>
            <person name="Rotem O."/>
            <person name="Gophna U."/>
            <person name="Lurie-Weinberger M.N."/>
            <person name="Jurkevitch E."/>
        </authorList>
    </citation>
    <scope>NUCLEOTIDE SEQUENCE [LARGE SCALE GENOMIC DNA]</scope>
    <source>
        <strain evidence="1 2">JSS</strain>
    </source>
</reference>